<reference evidence="2 3" key="1">
    <citation type="submission" date="2021-11" db="EMBL/GenBank/DDBJ databases">
        <title>Black yeast isolated from Biological Soil Crust.</title>
        <authorList>
            <person name="Kurbessoian T."/>
        </authorList>
    </citation>
    <scope>NUCLEOTIDE SEQUENCE [LARGE SCALE GENOMIC DNA]</scope>
    <source>
        <strain evidence="2 3">CCFEE 5522</strain>
    </source>
</reference>
<name>A0AAV9JLM9_9PEZI</name>
<proteinExistence type="predicted"/>
<feature type="compositionally biased region" description="Basic and acidic residues" evidence="1">
    <location>
        <begin position="210"/>
        <end position="229"/>
    </location>
</feature>
<evidence type="ECO:0000313" key="2">
    <source>
        <dbReference type="EMBL" id="KAK4545794.1"/>
    </source>
</evidence>
<dbReference type="Proteomes" id="UP001324427">
    <property type="component" value="Unassembled WGS sequence"/>
</dbReference>
<protein>
    <submittedName>
        <fullName evidence="2">Uncharacterized protein</fullName>
    </submittedName>
</protein>
<feature type="compositionally biased region" description="Basic and acidic residues" evidence="1">
    <location>
        <begin position="44"/>
        <end position="61"/>
    </location>
</feature>
<feature type="compositionally biased region" description="Polar residues" evidence="1">
    <location>
        <begin position="353"/>
        <end position="368"/>
    </location>
</feature>
<keyword evidence="3" id="KW-1185">Reference proteome</keyword>
<feature type="compositionally biased region" description="Polar residues" evidence="1">
    <location>
        <begin position="157"/>
        <end position="171"/>
    </location>
</feature>
<evidence type="ECO:0000256" key="1">
    <source>
        <dbReference type="SAM" id="MobiDB-lite"/>
    </source>
</evidence>
<feature type="region of interest" description="Disordered" evidence="1">
    <location>
        <begin position="210"/>
        <end position="238"/>
    </location>
</feature>
<feature type="region of interest" description="Disordered" evidence="1">
    <location>
        <begin position="269"/>
        <end position="297"/>
    </location>
</feature>
<feature type="compositionally biased region" description="Basic and acidic residues" evidence="1">
    <location>
        <begin position="476"/>
        <end position="495"/>
    </location>
</feature>
<dbReference type="EMBL" id="JAVFHQ010000018">
    <property type="protein sequence ID" value="KAK4545794.1"/>
    <property type="molecule type" value="Genomic_DNA"/>
</dbReference>
<feature type="compositionally biased region" description="Basic and acidic residues" evidence="1">
    <location>
        <begin position="411"/>
        <end position="431"/>
    </location>
</feature>
<feature type="region of interest" description="Disordered" evidence="1">
    <location>
        <begin position="41"/>
        <end position="62"/>
    </location>
</feature>
<accession>A0AAV9JLM9</accession>
<feature type="compositionally biased region" description="Low complexity" evidence="1">
    <location>
        <begin position="172"/>
        <end position="184"/>
    </location>
</feature>
<evidence type="ECO:0000313" key="3">
    <source>
        <dbReference type="Proteomes" id="UP001324427"/>
    </source>
</evidence>
<feature type="region of interest" description="Disordered" evidence="1">
    <location>
        <begin position="122"/>
        <end position="192"/>
    </location>
</feature>
<dbReference type="AlphaFoldDB" id="A0AAV9JLM9"/>
<organism evidence="2 3">
    <name type="scientific">Oleoguttula mirabilis</name>
    <dbReference type="NCBI Taxonomy" id="1507867"/>
    <lineage>
        <taxon>Eukaryota</taxon>
        <taxon>Fungi</taxon>
        <taxon>Dikarya</taxon>
        <taxon>Ascomycota</taxon>
        <taxon>Pezizomycotina</taxon>
        <taxon>Dothideomycetes</taxon>
        <taxon>Dothideomycetidae</taxon>
        <taxon>Mycosphaerellales</taxon>
        <taxon>Teratosphaeriaceae</taxon>
        <taxon>Oleoguttula</taxon>
    </lineage>
</organism>
<feature type="compositionally biased region" description="Basic and acidic residues" evidence="1">
    <location>
        <begin position="287"/>
        <end position="297"/>
    </location>
</feature>
<comment type="caution">
    <text evidence="2">The sequence shown here is derived from an EMBL/GenBank/DDBJ whole genome shotgun (WGS) entry which is preliminary data.</text>
</comment>
<feature type="region of interest" description="Disordered" evidence="1">
    <location>
        <begin position="332"/>
        <end position="512"/>
    </location>
</feature>
<gene>
    <name evidence="2" type="ORF">LTR36_002748</name>
</gene>
<sequence length="683" mass="75737">MVNQIELRVHAGAPSRRTDDDRYRAQADAYLDFVGWVRQPANAPRDHDNATAQDEMRHAEPTDDELDLGVEETQVDMRHGGAIDDSTTVVHHDATTWVEDTQLAYTALESQIFTSSLTIPDVTPATKRRSSDADDTSPWPEDLDRHSPEEEVDQLIGYQNATRPLSSPPNEQASHSPAQQQPASYGLGKKRKVVPAPTFKPFKLPLKRRAADNLKPREPTREIEVRSQQDETVSQTESLSSYLKTPILDRSAVKRRRLEEGLQDLSEHREFGELRPSSAPVSPLLERSGKKPKLNDYREHTPQVRPFIPCVPLQEGSQVGLAFIGEHAAIVTPERAGGQRQSQVTGDGDETTSELPTTYSLSDLTSQSERARLRASQRSTSDPGPSLAASGHPESPPRSSSHPPLHVSRAYVEEHQAGEERRVSESPDWAKRKTAHDCGQPAGKLPGHGQSTALRHLKAKAAETSSSLPPPSSPEAVHDRRPFAKDTSNDDDRASKSQHVNNANKYKEPPSCHNAALKGLKKLPLTIRPPEPAVSLKTFTTHVTETLRFLAEDSVVTDHYTPVAASRDLRPLERGYWLVNTSTWSPQVQLDFWQFLQQMIGSGNVGWGVWCVREETMETNRPLASSEGVDVALGEVKVFCWGEIVKHVYLMLYVASKSKVRKLGLQWIDAEARAVVQMRGGSA</sequence>
<feature type="compositionally biased region" description="Low complexity" evidence="1">
    <location>
        <begin position="390"/>
        <end position="408"/>
    </location>
</feature>